<protein>
    <submittedName>
        <fullName evidence="2">Nicotinamide-nucleotide amidase</fullName>
    </submittedName>
</protein>
<dbReference type="Proteomes" id="UP001500359">
    <property type="component" value="Unassembled WGS sequence"/>
</dbReference>
<keyword evidence="3" id="KW-1185">Reference proteome</keyword>
<name>A0ABP3WUR1_9ALTE</name>
<comment type="caution">
    <text evidence="2">The sequence shown here is derived from an EMBL/GenBank/DDBJ whole genome shotgun (WGS) entry which is preliminary data.</text>
</comment>
<evidence type="ECO:0000313" key="3">
    <source>
        <dbReference type="Proteomes" id="UP001500359"/>
    </source>
</evidence>
<evidence type="ECO:0000313" key="2">
    <source>
        <dbReference type="EMBL" id="GAA0855881.1"/>
    </source>
</evidence>
<dbReference type="SUPFAM" id="SSF142433">
    <property type="entry name" value="CinA-like"/>
    <property type="match status" value="1"/>
</dbReference>
<proteinExistence type="predicted"/>
<reference evidence="3" key="1">
    <citation type="journal article" date="2019" name="Int. J. Syst. Evol. Microbiol.">
        <title>The Global Catalogue of Microorganisms (GCM) 10K type strain sequencing project: providing services to taxonomists for standard genome sequencing and annotation.</title>
        <authorList>
            <consortium name="The Broad Institute Genomics Platform"/>
            <consortium name="The Broad Institute Genome Sequencing Center for Infectious Disease"/>
            <person name="Wu L."/>
            <person name="Ma J."/>
        </authorList>
    </citation>
    <scope>NUCLEOTIDE SEQUENCE [LARGE SCALE GENOMIC DNA]</scope>
    <source>
        <strain evidence="3">JCM 15896</strain>
    </source>
</reference>
<evidence type="ECO:0000259" key="1">
    <source>
        <dbReference type="Pfam" id="PF02464"/>
    </source>
</evidence>
<accession>A0ABP3WUR1</accession>
<dbReference type="Gene3D" id="3.90.950.20">
    <property type="entry name" value="CinA-like"/>
    <property type="match status" value="1"/>
</dbReference>
<sequence>MLTQSIYSLANSLGEKLAANKQHISCAESCTGGGLAFALTSVAGSSNWFKQSYVTYSNQAKHDLLGVSLTTLNEQGAVSQPTVEQMAAGCAKSSCAEVAVAISGIAGPGGGSDDKPVGLVWFGFWIDGNLSCESRVFTGDRHQVRIRAIAFAMQYVLTNLQVASV</sequence>
<feature type="domain" description="CinA C-terminal" evidence="1">
    <location>
        <begin position="8"/>
        <end position="158"/>
    </location>
</feature>
<dbReference type="EMBL" id="BAAAFD010000003">
    <property type="protein sequence ID" value="GAA0855881.1"/>
    <property type="molecule type" value="Genomic_DNA"/>
</dbReference>
<dbReference type="RefSeq" id="WP_343858449.1">
    <property type="nucleotide sequence ID" value="NZ_BAAAFD010000003.1"/>
</dbReference>
<dbReference type="InterPro" id="IPR036653">
    <property type="entry name" value="CinA-like_C"/>
</dbReference>
<organism evidence="2 3">
    <name type="scientific">Aliiglaciecola litoralis</name>
    <dbReference type="NCBI Taxonomy" id="582857"/>
    <lineage>
        <taxon>Bacteria</taxon>
        <taxon>Pseudomonadati</taxon>
        <taxon>Pseudomonadota</taxon>
        <taxon>Gammaproteobacteria</taxon>
        <taxon>Alteromonadales</taxon>
        <taxon>Alteromonadaceae</taxon>
        <taxon>Aliiglaciecola</taxon>
    </lineage>
</organism>
<gene>
    <name evidence="2" type="primary">pncC</name>
    <name evidence="2" type="ORF">GCM10009114_15850</name>
</gene>
<dbReference type="Pfam" id="PF02464">
    <property type="entry name" value="CinA"/>
    <property type="match status" value="1"/>
</dbReference>
<dbReference type="NCBIfam" id="TIGR00199">
    <property type="entry name" value="PncC_domain"/>
    <property type="match status" value="1"/>
</dbReference>
<dbReference type="InterPro" id="IPR008136">
    <property type="entry name" value="CinA_C"/>
</dbReference>